<reference evidence="1" key="1">
    <citation type="journal article" date="2020" name="Nature">
        <title>Giant virus diversity and host interactions through global metagenomics.</title>
        <authorList>
            <person name="Schulz F."/>
            <person name="Roux S."/>
            <person name="Paez-Espino D."/>
            <person name="Jungbluth S."/>
            <person name="Walsh D.A."/>
            <person name="Denef V.J."/>
            <person name="McMahon K.D."/>
            <person name="Konstantinidis K.T."/>
            <person name="Eloe-Fadrosh E.A."/>
            <person name="Kyrpides N.C."/>
            <person name="Woyke T."/>
        </authorList>
    </citation>
    <scope>NUCLEOTIDE SEQUENCE</scope>
    <source>
        <strain evidence="1">GVMAG-M-3300023179-82</strain>
    </source>
</reference>
<organism evidence="1">
    <name type="scientific">viral metagenome</name>
    <dbReference type="NCBI Taxonomy" id="1070528"/>
    <lineage>
        <taxon>unclassified sequences</taxon>
        <taxon>metagenomes</taxon>
        <taxon>organismal metagenomes</taxon>
    </lineage>
</organism>
<proteinExistence type="predicted"/>
<evidence type="ECO:0000313" key="1">
    <source>
        <dbReference type="EMBL" id="QHT76420.1"/>
    </source>
</evidence>
<dbReference type="AlphaFoldDB" id="A0A6C0H7R6"/>
<dbReference type="EMBL" id="MN739896">
    <property type="protein sequence ID" value="QHT76420.1"/>
    <property type="molecule type" value="Genomic_DNA"/>
</dbReference>
<protein>
    <submittedName>
        <fullName evidence="1">Uncharacterized protein</fullName>
    </submittedName>
</protein>
<accession>A0A6C0H7R6</accession>
<name>A0A6C0H7R6_9ZZZZ</name>
<sequence length="313" mass="37686">MNIELLLSFQNHSDLQNLDNSLLFTNNKNNLIKIKKMKHQMTILNKMHLILNKLSENNINNIVSEFIDTINYITFEEYNIFLKNVYLKILSEINFITIYLKFLELVNYLYYKIFNYNLDYFIHIIKNKFNYDYLDITYEDIIEDNRINNIILIKNLYEFNMIIEEAYISCENILFTQIKFPSDIYYWKPEINDQTIIKINNMLSNELCFRDKILIESLLTNDTDKSIFYLELKYIINEYINSNDKQNIINFIITNCNDSITKNNFCIYTCKILDDENEKINKILSIFKKNISKYDILNIIKTIKNPNIINYLS</sequence>